<reference evidence="14 15" key="1">
    <citation type="submission" date="2016-10" db="EMBL/GenBank/DDBJ databases">
        <authorList>
            <person name="de Groot N.N."/>
        </authorList>
    </citation>
    <scope>NUCLEOTIDE SEQUENCE [LARGE SCALE GENOMIC DNA]</scope>
    <source>
        <strain evidence="14 15">DSM 19706</strain>
    </source>
</reference>
<evidence type="ECO:0000256" key="3">
    <source>
        <dbReference type="ARBA" id="ARBA00011245"/>
    </source>
</evidence>
<evidence type="ECO:0000256" key="8">
    <source>
        <dbReference type="ARBA" id="ARBA00023136"/>
    </source>
</evidence>
<dbReference type="Proteomes" id="UP000199308">
    <property type="component" value="Unassembled WGS sequence"/>
</dbReference>
<feature type="signal peptide" evidence="13">
    <location>
        <begin position="1"/>
        <end position="20"/>
    </location>
</feature>
<dbReference type="NCBIfam" id="TIGR00548">
    <property type="entry name" value="lolB"/>
    <property type="match status" value="1"/>
</dbReference>
<evidence type="ECO:0000256" key="1">
    <source>
        <dbReference type="ARBA" id="ARBA00004459"/>
    </source>
</evidence>
<dbReference type="OrthoDB" id="9797618at2"/>
<dbReference type="Gene3D" id="2.50.20.10">
    <property type="entry name" value="Lipoprotein localisation LolA/LolB/LppX"/>
    <property type="match status" value="1"/>
</dbReference>
<sequence length="197" mass="22406">MLFKRLSFVFVLLLSGCSLLSEPPHTLKNYQGMERQQALATSNFWQLSGKIAFIQQNKRESAVIYWEKQGVNQKITVTNVLGITLFKLTSDADKHVIDVDGKSYQGKDLDSLLFDLTQLEFPVEPIAYWIKALPFSEDDQIDDKNGLPNILIGNYHSNQYKVTYSGYKAFQGVQMPTKISVKHPSSTIKLSINKWVL</sequence>
<evidence type="ECO:0000256" key="7">
    <source>
        <dbReference type="ARBA" id="ARBA00022927"/>
    </source>
</evidence>
<keyword evidence="10" id="KW-0143">Chaperone</keyword>
<comment type="similarity">
    <text evidence="2">Belongs to the LolB family.</text>
</comment>
<dbReference type="STRING" id="349064.SAMN05660429_02092"/>
<proteinExistence type="inferred from homology"/>
<evidence type="ECO:0000313" key="15">
    <source>
        <dbReference type="Proteomes" id="UP000199308"/>
    </source>
</evidence>
<dbReference type="GO" id="GO:0015031">
    <property type="term" value="P:protein transport"/>
    <property type="evidence" value="ECO:0007669"/>
    <property type="project" value="UniProtKB-KW"/>
</dbReference>
<evidence type="ECO:0000256" key="4">
    <source>
        <dbReference type="ARBA" id="ARBA00016202"/>
    </source>
</evidence>
<evidence type="ECO:0000256" key="2">
    <source>
        <dbReference type="ARBA" id="ARBA00009696"/>
    </source>
</evidence>
<dbReference type="InterPro" id="IPR004565">
    <property type="entry name" value="OM_lipoprot_LolB"/>
</dbReference>
<feature type="chain" id="PRO_5011680797" description="Outer-membrane lipoprotein LolB" evidence="13">
    <location>
        <begin position="21"/>
        <end position="197"/>
    </location>
</feature>
<evidence type="ECO:0000256" key="9">
    <source>
        <dbReference type="ARBA" id="ARBA00023139"/>
    </source>
</evidence>
<dbReference type="SUPFAM" id="SSF89392">
    <property type="entry name" value="Prokaryotic lipoproteins and lipoprotein localization factors"/>
    <property type="match status" value="1"/>
</dbReference>
<gene>
    <name evidence="14" type="ORF">SAMN05660429_02092</name>
</gene>
<dbReference type="GO" id="GO:0009279">
    <property type="term" value="C:cell outer membrane"/>
    <property type="evidence" value="ECO:0007669"/>
    <property type="project" value="UniProtKB-SubCell"/>
</dbReference>
<dbReference type="RefSeq" id="WP_093329928.1">
    <property type="nucleotide sequence ID" value="NZ_AP027363.1"/>
</dbReference>
<keyword evidence="6 13" id="KW-0732">Signal</keyword>
<keyword evidence="11" id="KW-0998">Cell outer membrane</keyword>
<name>A0A1I0FEL1_THASX</name>
<keyword evidence="8" id="KW-0472">Membrane</keyword>
<dbReference type="CDD" id="cd16326">
    <property type="entry name" value="LolB"/>
    <property type="match status" value="1"/>
</dbReference>
<accession>A0A1I0FEL1</accession>
<comment type="subunit">
    <text evidence="3">Monomer.</text>
</comment>
<evidence type="ECO:0000256" key="11">
    <source>
        <dbReference type="ARBA" id="ARBA00023237"/>
    </source>
</evidence>
<dbReference type="InterPro" id="IPR029046">
    <property type="entry name" value="LolA/LolB/LppX"/>
</dbReference>
<dbReference type="EMBL" id="FOHK01000009">
    <property type="protein sequence ID" value="SET56354.1"/>
    <property type="molecule type" value="Genomic_DNA"/>
</dbReference>
<protein>
    <recommendedName>
        <fullName evidence="4">Outer-membrane lipoprotein LolB</fullName>
    </recommendedName>
</protein>
<dbReference type="Pfam" id="PF03550">
    <property type="entry name" value="LolB"/>
    <property type="match status" value="1"/>
</dbReference>
<evidence type="ECO:0000313" key="14">
    <source>
        <dbReference type="EMBL" id="SET56354.1"/>
    </source>
</evidence>
<keyword evidence="9" id="KW-0564">Palmitate</keyword>
<evidence type="ECO:0000256" key="6">
    <source>
        <dbReference type="ARBA" id="ARBA00022729"/>
    </source>
</evidence>
<organism evidence="14 15">
    <name type="scientific">Thalassotalea agarivorans</name>
    <name type="common">Thalassomonas agarivorans</name>
    <dbReference type="NCBI Taxonomy" id="349064"/>
    <lineage>
        <taxon>Bacteria</taxon>
        <taxon>Pseudomonadati</taxon>
        <taxon>Pseudomonadota</taxon>
        <taxon>Gammaproteobacteria</taxon>
        <taxon>Alteromonadales</taxon>
        <taxon>Colwelliaceae</taxon>
        <taxon>Thalassotalea</taxon>
    </lineage>
</organism>
<evidence type="ECO:0000256" key="13">
    <source>
        <dbReference type="SAM" id="SignalP"/>
    </source>
</evidence>
<comment type="subcellular location">
    <subcellularLocation>
        <location evidence="1">Cell outer membrane</location>
        <topology evidence="1">Lipid-anchor</topology>
    </subcellularLocation>
</comment>
<keyword evidence="5" id="KW-0813">Transport</keyword>
<evidence type="ECO:0000256" key="5">
    <source>
        <dbReference type="ARBA" id="ARBA00022448"/>
    </source>
</evidence>
<keyword evidence="15" id="KW-1185">Reference proteome</keyword>
<evidence type="ECO:0000256" key="12">
    <source>
        <dbReference type="ARBA" id="ARBA00023288"/>
    </source>
</evidence>
<evidence type="ECO:0000256" key="10">
    <source>
        <dbReference type="ARBA" id="ARBA00023186"/>
    </source>
</evidence>
<keyword evidence="7" id="KW-0653">Protein transport</keyword>
<dbReference type="AlphaFoldDB" id="A0A1I0FEL1"/>
<keyword evidence="12 14" id="KW-0449">Lipoprotein</keyword>
<dbReference type="PROSITE" id="PS51257">
    <property type="entry name" value="PROKAR_LIPOPROTEIN"/>
    <property type="match status" value="1"/>
</dbReference>